<dbReference type="EMBL" id="RQGN01000023">
    <property type="protein sequence ID" value="TGM07258.1"/>
    <property type="molecule type" value="Genomic_DNA"/>
</dbReference>
<name>A0A5F2BNZ1_9LEPT</name>
<gene>
    <name evidence="1" type="ORF">EHQ76_04475</name>
</gene>
<accession>A0A5F2BNZ1</accession>
<evidence type="ECO:0000313" key="2">
    <source>
        <dbReference type="Proteomes" id="UP000298429"/>
    </source>
</evidence>
<dbReference type="Proteomes" id="UP000298429">
    <property type="component" value="Unassembled WGS sequence"/>
</dbReference>
<dbReference type="RefSeq" id="WP_135669909.1">
    <property type="nucleotide sequence ID" value="NZ_RQGN01000023.1"/>
</dbReference>
<evidence type="ECO:0000313" key="1">
    <source>
        <dbReference type="EMBL" id="TGM07258.1"/>
    </source>
</evidence>
<protein>
    <recommendedName>
        <fullName evidence="3">Lipoprotein</fullName>
    </recommendedName>
</protein>
<comment type="caution">
    <text evidence="1">The sequence shown here is derived from an EMBL/GenBank/DDBJ whole genome shotgun (WGS) entry which is preliminary data.</text>
</comment>
<dbReference type="NCBIfam" id="NF047716">
    <property type="entry name" value="LIC10260_fam"/>
    <property type="match status" value="1"/>
</dbReference>
<sequence length="114" mass="12643">MKSKPLIILFLCALTLIGCSSPPKKISYLSLEKPKDKIDTTISKPTNFWKVRFGIFYLKPVGLHSYLKQAEAESGSSILRNADVRMRAPFCLIPLFPILCFGGEAVVVEGNEVP</sequence>
<reference evidence="1 2" key="1">
    <citation type="journal article" date="2019" name="PLoS Negl. Trop. Dis.">
        <title>Revisiting the worldwide diversity of Leptospira species in the environment.</title>
        <authorList>
            <person name="Vincent A.T."/>
            <person name="Schiettekatte O."/>
            <person name="Bourhy P."/>
            <person name="Veyrier F.J."/>
            <person name="Picardeau M."/>
        </authorList>
    </citation>
    <scope>NUCLEOTIDE SEQUENCE [LARGE SCALE GENOMIC DNA]</scope>
    <source>
        <strain evidence="1 2">201702444</strain>
    </source>
</reference>
<dbReference type="AlphaFoldDB" id="A0A5F2BNZ1"/>
<dbReference type="OrthoDB" id="342374at2"/>
<evidence type="ECO:0008006" key="3">
    <source>
        <dbReference type="Google" id="ProtNLM"/>
    </source>
</evidence>
<organism evidence="1 2">
    <name type="scientific">Leptospira barantonii</name>
    <dbReference type="NCBI Taxonomy" id="2023184"/>
    <lineage>
        <taxon>Bacteria</taxon>
        <taxon>Pseudomonadati</taxon>
        <taxon>Spirochaetota</taxon>
        <taxon>Spirochaetia</taxon>
        <taxon>Leptospirales</taxon>
        <taxon>Leptospiraceae</taxon>
        <taxon>Leptospira</taxon>
    </lineage>
</organism>
<dbReference type="PROSITE" id="PS51257">
    <property type="entry name" value="PROKAR_LIPOPROTEIN"/>
    <property type="match status" value="1"/>
</dbReference>
<proteinExistence type="predicted"/>